<evidence type="ECO:0000313" key="3">
    <source>
        <dbReference type="Proteomes" id="UP000198211"/>
    </source>
</evidence>
<reference evidence="3" key="1">
    <citation type="submission" date="2017-03" db="EMBL/GenBank/DDBJ databases">
        <title>Phytopthora megakarya and P. palmivora, two closely related causual agents of cacao black pod achieved similar genome size and gene model numbers by different mechanisms.</title>
        <authorList>
            <person name="Ali S."/>
            <person name="Shao J."/>
            <person name="Larry D.J."/>
            <person name="Kronmiller B."/>
            <person name="Shen D."/>
            <person name="Strem M.D."/>
            <person name="Melnick R.L."/>
            <person name="Guiltinan M.J."/>
            <person name="Tyler B.M."/>
            <person name="Meinhardt L.W."/>
            <person name="Bailey B.A."/>
        </authorList>
    </citation>
    <scope>NUCLEOTIDE SEQUENCE [LARGE SCALE GENOMIC DNA]</scope>
    <source>
        <strain evidence="3">zdho120</strain>
    </source>
</reference>
<dbReference type="OrthoDB" id="122134at2759"/>
<evidence type="ECO:0000259" key="1">
    <source>
        <dbReference type="Pfam" id="PF13843"/>
    </source>
</evidence>
<dbReference type="PANTHER" id="PTHR46599">
    <property type="entry name" value="PIGGYBAC TRANSPOSABLE ELEMENT-DERIVED PROTEIN 4"/>
    <property type="match status" value="1"/>
</dbReference>
<proteinExistence type="predicted"/>
<sequence length="425" mass="48110">MDIDRVLGAWSHEEWEVEEIETLSPTDTARLYIDRLTSDSGLHLRKRDETQAAYNIHREKRLFGLFVSEKLKAAWRTWTNVKLVERGDAAMPVAEMDAYIGLEMAMSLVPVTDIKDLWSEKTFLGHHDFQATMSRNRFQAIHAVVDSIGRVSKKPRGSWELIAAVDSTAFSKNAKKAHDRRQSKLPRTAYPPPCKLFPRARRWTENRVLHRKTFMAPTIVAAYNIVMNGVDRVDHVRSTNPTRRKEQQLSMSLLTWVLDLSLINAFALIQQIRKEQTAPRTLLEFKRRVCESLTSSQRAVLERKRNSLKRSRSAAAPSNIPAREEIHILTPNSRELSSGKLVCHLCSLQGIKAAKFPFGCTKCEVGFHVGCFAVAHFKHAFHNATPSVAAALQALNDAGNGKPSSKTRKRINNSITSLDKLVLRK</sequence>
<dbReference type="AlphaFoldDB" id="A0A225VFS3"/>
<protein>
    <recommendedName>
        <fullName evidence="1">PiggyBac transposable element-derived protein domain-containing protein</fullName>
    </recommendedName>
</protein>
<organism evidence="2 3">
    <name type="scientific">Phytophthora megakarya</name>
    <dbReference type="NCBI Taxonomy" id="4795"/>
    <lineage>
        <taxon>Eukaryota</taxon>
        <taxon>Sar</taxon>
        <taxon>Stramenopiles</taxon>
        <taxon>Oomycota</taxon>
        <taxon>Peronosporomycetes</taxon>
        <taxon>Peronosporales</taxon>
        <taxon>Peronosporaceae</taxon>
        <taxon>Phytophthora</taxon>
    </lineage>
</organism>
<evidence type="ECO:0000313" key="2">
    <source>
        <dbReference type="EMBL" id="OWZ04152.1"/>
    </source>
</evidence>
<dbReference type="PANTHER" id="PTHR46599:SF3">
    <property type="entry name" value="PIGGYBAC TRANSPOSABLE ELEMENT-DERIVED PROTEIN 4"/>
    <property type="match status" value="1"/>
</dbReference>
<dbReference type="Proteomes" id="UP000198211">
    <property type="component" value="Unassembled WGS sequence"/>
</dbReference>
<gene>
    <name evidence="2" type="ORF">PHMEG_00023994</name>
</gene>
<keyword evidence="3" id="KW-1185">Reference proteome</keyword>
<dbReference type="EMBL" id="NBNE01005122">
    <property type="protein sequence ID" value="OWZ04152.1"/>
    <property type="molecule type" value="Genomic_DNA"/>
</dbReference>
<dbReference type="Pfam" id="PF13843">
    <property type="entry name" value="DDE_Tnp_1_7"/>
    <property type="match status" value="1"/>
</dbReference>
<name>A0A225VFS3_9STRA</name>
<accession>A0A225VFS3</accession>
<comment type="caution">
    <text evidence="2">The sequence shown here is derived from an EMBL/GenBank/DDBJ whole genome shotgun (WGS) entry which is preliminary data.</text>
</comment>
<dbReference type="InterPro" id="IPR029526">
    <property type="entry name" value="PGBD"/>
</dbReference>
<feature type="domain" description="PiggyBac transposable element-derived protein" evidence="1">
    <location>
        <begin position="61"/>
        <end position="142"/>
    </location>
</feature>